<sequence length="317" mass="33525">MKKINFINKVFLAGMVGILFAACEDSDKVIDQIVEAETRGSILRTIEITENTIDYDVPTSTLLSGGFGATVEVQDQENGELLQSLDVYLGYSDNTSDKGSSTIGDTEILVQSYSLSDGTIGPTGLPRFTYTATADEMQSALGLTGEEIFGGDAFTIRFEIVRTDGAVYSAADNSGTLTGSYFNSPFEYTSVLVCGPKPTQAGEWTVEMQDAFGDGWQPTNADGGGPGIIITLSDGTVYEIGLCSDYDDFGFGCTPGASEGTATFDVPPGQTAAATIDFQGDFWDEMSFQIYTPAGNLVADVPAGTDAGLIEIDYCAD</sequence>
<reference evidence="2 3" key="1">
    <citation type="submission" date="2018-08" db="EMBL/GenBank/DDBJ databases">
        <title>Proposal of Muricauda 72 sp.nov. and Muricauda NH166 sp.nov., isolated from seawater.</title>
        <authorList>
            <person name="Cheng H."/>
            <person name="Wu Y.-H."/>
            <person name="Guo L.-L."/>
            <person name="Xu X.-W."/>
        </authorList>
    </citation>
    <scope>NUCLEOTIDE SEQUENCE [LARGE SCALE GENOMIC DNA]</scope>
    <source>
        <strain evidence="2 3">KCTC 22173</strain>
    </source>
</reference>
<dbReference type="AlphaFoldDB" id="A0A3A1NC85"/>
<dbReference type="PROSITE" id="PS51257">
    <property type="entry name" value="PROKAR_LIPOPROTEIN"/>
    <property type="match status" value="1"/>
</dbReference>
<organism evidence="2 3">
    <name type="scientific">Flagellimonas lutimaris</name>
    <dbReference type="NCBI Taxonomy" id="475082"/>
    <lineage>
        <taxon>Bacteria</taxon>
        <taxon>Pseudomonadati</taxon>
        <taxon>Bacteroidota</taxon>
        <taxon>Flavobacteriia</taxon>
        <taxon>Flavobacteriales</taxon>
        <taxon>Flavobacteriaceae</taxon>
        <taxon>Flagellimonas</taxon>
    </lineage>
</organism>
<dbReference type="EMBL" id="QXFH01000069">
    <property type="protein sequence ID" value="RIV35759.1"/>
    <property type="molecule type" value="Genomic_DNA"/>
</dbReference>
<evidence type="ECO:0000256" key="1">
    <source>
        <dbReference type="SAM" id="SignalP"/>
    </source>
</evidence>
<evidence type="ECO:0000313" key="3">
    <source>
        <dbReference type="Proteomes" id="UP000266067"/>
    </source>
</evidence>
<comment type="caution">
    <text evidence="2">The sequence shown here is derived from an EMBL/GenBank/DDBJ whole genome shotgun (WGS) entry which is preliminary data.</text>
</comment>
<keyword evidence="1" id="KW-0732">Signal</keyword>
<feature type="signal peptide" evidence="1">
    <location>
        <begin position="1"/>
        <end position="21"/>
    </location>
</feature>
<keyword evidence="3" id="KW-1185">Reference proteome</keyword>
<feature type="chain" id="PRO_5017461543" evidence="1">
    <location>
        <begin position="22"/>
        <end position="317"/>
    </location>
</feature>
<evidence type="ECO:0000313" key="2">
    <source>
        <dbReference type="EMBL" id="RIV35759.1"/>
    </source>
</evidence>
<dbReference type="Proteomes" id="UP000266067">
    <property type="component" value="Unassembled WGS sequence"/>
</dbReference>
<proteinExistence type="predicted"/>
<gene>
    <name evidence="2" type="ORF">D2V08_03825</name>
</gene>
<accession>A0A3A1NC85</accession>
<protein>
    <submittedName>
        <fullName evidence="2">Uncharacterized protein</fullName>
    </submittedName>
</protein>
<name>A0A3A1NC85_9FLAO</name>